<evidence type="ECO:0000256" key="1">
    <source>
        <dbReference type="ARBA" id="ARBA00001941"/>
    </source>
</evidence>
<keyword evidence="5" id="KW-0119">Carbohydrate metabolism</keyword>
<dbReference type="PROSITE" id="PS51677">
    <property type="entry name" value="NODB"/>
    <property type="match status" value="1"/>
</dbReference>
<dbReference type="InterPro" id="IPR011330">
    <property type="entry name" value="Glyco_hydro/deAcase_b/a-brl"/>
</dbReference>
<evidence type="ECO:0000313" key="9">
    <source>
        <dbReference type="Proteomes" id="UP000078340"/>
    </source>
</evidence>
<dbReference type="Gene3D" id="3.20.20.370">
    <property type="entry name" value="Glycoside hydrolase/deacetylase"/>
    <property type="match status" value="1"/>
</dbReference>
<dbReference type="STRING" id="33203.A0A179G2W4"/>
<feature type="domain" description="NodB homology" evidence="7">
    <location>
        <begin position="84"/>
        <end position="273"/>
    </location>
</feature>
<evidence type="ECO:0000256" key="2">
    <source>
        <dbReference type="ARBA" id="ARBA00022723"/>
    </source>
</evidence>
<keyword evidence="2" id="KW-0479">Metal-binding</keyword>
<keyword evidence="4" id="KW-0378">Hydrolase</keyword>
<comment type="cofactor">
    <cofactor evidence="1">
        <name>Co(2+)</name>
        <dbReference type="ChEBI" id="CHEBI:48828"/>
    </cofactor>
</comment>
<dbReference type="Proteomes" id="UP000078340">
    <property type="component" value="Unassembled WGS sequence"/>
</dbReference>
<reference evidence="8 9" key="1">
    <citation type="submission" date="2016-02" db="EMBL/GenBank/DDBJ databases">
        <title>Biosynthesis of antibiotic leucinostatins and their inhibition on Phytophthora in bio-control Purpureocillium lilacinum.</title>
        <authorList>
            <person name="Wang G."/>
            <person name="Liu Z."/>
            <person name="Lin R."/>
            <person name="Li E."/>
            <person name="Mao Z."/>
            <person name="Ling J."/>
            <person name="Yin W."/>
            <person name="Xie B."/>
        </authorList>
    </citation>
    <scope>NUCLEOTIDE SEQUENCE [LARGE SCALE GENOMIC DNA]</scope>
    <source>
        <strain evidence="8">PLFJ-1</strain>
    </source>
</reference>
<dbReference type="CDD" id="cd10917">
    <property type="entry name" value="CE4_NodB_like_6s_7s"/>
    <property type="match status" value="1"/>
</dbReference>
<comment type="caution">
    <text evidence="8">The sequence shown here is derived from an EMBL/GenBank/DDBJ whole genome shotgun (WGS) entry which is preliminary data.</text>
</comment>
<dbReference type="SUPFAM" id="SSF88713">
    <property type="entry name" value="Glycoside hydrolase/deacetylase"/>
    <property type="match status" value="1"/>
</dbReference>
<dbReference type="GO" id="GO:0016810">
    <property type="term" value="F:hydrolase activity, acting on carbon-nitrogen (but not peptide) bonds"/>
    <property type="evidence" value="ECO:0007669"/>
    <property type="project" value="InterPro"/>
</dbReference>
<proteinExistence type="predicted"/>
<gene>
    <name evidence="8" type="ORF">VFPFJ_11050</name>
</gene>
<sequence length="370" mass="40867">MAPNPETRDSLEAGRYAVGNDIYIPISHFKINLQRATSIAIRGVYSTDPFVLTKVEIIPSIPPGVGIPPKLPSGTLVFACTRPNSFAFGIDDGNPKYAARLAQIIRDAGIKVTFFAVGAVLENPSTGMASFYQQLKDEGHQIALHSYSHPRMEGLPSIDSIDWEYTENYRVMSSTFGERSTYFRPPFGVEGARMRQRWAAASGSDKAYIINWSVDVQDWLWAETGTPEKQVDAFKSDVAKGGNLVVMHFSYNSTVNYFPEFIRQAKAAGKQIMRVDQCMEDPNAIGNQEILGGEGPETLVEHARGVSCDQKMSVTPRECIRIHVEVGGSMQGALFGLGLSLRQALSMGNMNGGPERQWHVHFPVSYHFLV</sequence>
<organism evidence="8 9">
    <name type="scientific">Purpureocillium lilacinum</name>
    <name type="common">Paecilomyces lilacinus</name>
    <dbReference type="NCBI Taxonomy" id="33203"/>
    <lineage>
        <taxon>Eukaryota</taxon>
        <taxon>Fungi</taxon>
        <taxon>Dikarya</taxon>
        <taxon>Ascomycota</taxon>
        <taxon>Pezizomycotina</taxon>
        <taxon>Sordariomycetes</taxon>
        <taxon>Hypocreomycetidae</taxon>
        <taxon>Hypocreales</taxon>
        <taxon>Ophiocordycipitaceae</taxon>
        <taxon>Purpureocillium</taxon>
    </lineage>
</organism>
<keyword evidence="3" id="KW-0732">Signal</keyword>
<evidence type="ECO:0000256" key="5">
    <source>
        <dbReference type="ARBA" id="ARBA00023277"/>
    </source>
</evidence>
<evidence type="ECO:0000256" key="6">
    <source>
        <dbReference type="ARBA" id="ARBA00023285"/>
    </source>
</evidence>
<name>A0A179G2W4_PURLI</name>
<keyword evidence="6" id="KW-0170">Cobalt</keyword>
<dbReference type="GO" id="GO:0005975">
    <property type="term" value="P:carbohydrate metabolic process"/>
    <property type="evidence" value="ECO:0007669"/>
    <property type="project" value="InterPro"/>
</dbReference>
<evidence type="ECO:0000256" key="4">
    <source>
        <dbReference type="ARBA" id="ARBA00022801"/>
    </source>
</evidence>
<evidence type="ECO:0000256" key="3">
    <source>
        <dbReference type="ARBA" id="ARBA00022729"/>
    </source>
</evidence>
<dbReference type="EMBL" id="LSBI01000020">
    <property type="protein sequence ID" value="OAQ71509.1"/>
    <property type="molecule type" value="Genomic_DNA"/>
</dbReference>
<dbReference type="InterPro" id="IPR002509">
    <property type="entry name" value="NODB_dom"/>
</dbReference>
<dbReference type="AlphaFoldDB" id="A0A179G2W4"/>
<dbReference type="PANTHER" id="PTHR46471">
    <property type="entry name" value="CHITIN DEACETYLASE"/>
    <property type="match status" value="1"/>
</dbReference>
<accession>A0A179G2W4</accession>
<dbReference type="Pfam" id="PF01522">
    <property type="entry name" value="Polysacc_deac_1"/>
    <property type="match status" value="1"/>
</dbReference>
<protein>
    <submittedName>
        <fullName evidence="8">Polysaccharide deacetylase</fullName>
    </submittedName>
</protein>
<dbReference type="PANTHER" id="PTHR46471:SF6">
    <property type="entry name" value="GLYCOSYL HYDROLASE"/>
    <property type="match status" value="1"/>
</dbReference>
<evidence type="ECO:0000259" key="7">
    <source>
        <dbReference type="PROSITE" id="PS51677"/>
    </source>
</evidence>
<evidence type="ECO:0000313" key="8">
    <source>
        <dbReference type="EMBL" id="OAQ71509.1"/>
    </source>
</evidence>
<dbReference type="GO" id="GO:0046872">
    <property type="term" value="F:metal ion binding"/>
    <property type="evidence" value="ECO:0007669"/>
    <property type="project" value="UniProtKB-KW"/>
</dbReference>